<organism evidence="2 3">
    <name type="scientific">Mucilaginibacter dorajii</name>
    <dbReference type="NCBI Taxonomy" id="692994"/>
    <lineage>
        <taxon>Bacteria</taxon>
        <taxon>Pseudomonadati</taxon>
        <taxon>Bacteroidota</taxon>
        <taxon>Sphingobacteriia</taxon>
        <taxon>Sphingobacteriales</taxon>
        <taxon>Sphingobacteriaceae</taxon>
        <taxon>Mucilaginibacter</taxon>
    </lineage>
</organism>
<evidence type="ECO:0000259" key="1">
    <source>
        <dbReference type="SMART" id="SM00974"/>
    </source>
</evidence>
<keyword evidence="3" id="KW-1185">Reference proteome</keyword>
<dbReference type="InterPro" id="IPR018306">
    <property type="entry name" value="Phage_T5_Orf172_DNA-bd"/>
</dbReference>
<comment type="caution">
    <text evidence="2">The sequence shown here is derived from an EMBL/GenBank/DDBJ whole genome shotgun (WGS) entry which is preliminary data.</text>
</comment>
<dbReference type="SMART" id="SM00974">
    <property type="entry name" value="T5orf172"/>
    <property type="match status" value="1"/>
</dbReference>
<proteinExistence type="predicted"/>
<evidence type="ECO:0000313" key="3">
    <source>
        <dbReference type="Proteomes" id="UP001500742"/>
    </source>
</evidence>
<name>A0ABP7R6G6_9SPHI</name>
<gene>
    <name evidence="2" type="ORF">GCM10022210_53610</name>
</gene>
<accession>A0ABP7R6G6</accession>
<protein>
    <submittedName>
        <fullName evidence="2">GIY-YIG nuclease family protein</fullName>
    </submittedName>
</protein>
<sequence length="399" mass="44958">MANTLDDIFDDDEFGLLNPNVRQAGAKTDEDRLISAFEEINTFIDTNGREPATGSMSEYTLLGKLNAFRGDEAKKRILKPYDRHQLLGQLAAEARNFDDVVADDDLGLLEYNGDTSIFEFNYTPKPSERAASDFVAQRKPLSEKEFAGYETMFQQVHRDLKAGKRKLLPFDRLENNLQQGNFYLLDGLLLYLETADIEPELRGVNTGGRVQLDGRTLTIFENGTKSNMLFRSLGKSLQKNGKLVTQTASAAEAALQANASVISGEDLESGWIYVLRSKSADAQISNIENLFKIGFSSQEVSVRIRNAEREATYLMAGVEVIATYRCFNINPRQLENLLHRFFGDCCLQIDLHDTSGMRITPREWFVVPLSVIDETIHLILNGNIVNYRYDAKSKVLRLI</sequence>
<dbReference type="EMBL" id="BAAAZC010000050">
    <property type="protein sequence ID" value="GAA3993076.1"/>
    <property type="molecule type" value="Genomic_DNA"/>
</dbReference>
<dbReference type="Pfam" id="PF13455">
    <property type="entry name" value="MUG113"/>
    <property type="match status" value="1"/>
</dbReference>
<evidence type="ECO:0000313" key="2">
    <source>
        <dbReference type="EMBL" id="GAA3993076.1"/>
    </source>
</evidence>
<feature type="domain" description="Bacteriophage T5 Orf172 DNA-binding" evidence="1">
    <location>
        <begin position="285"/>
        <end position="379"/>
    </location>
</feature>
<dbReference type="RefSeq" id="WP_259097214.1">
    <property type="nucleotide sequence ID" value="NZ_BAAAZC010000050.1"/>
</dbReference>
<reference evidence="3" key="1">
    <citation type="journal article" date="2019" name="Int. J. Syst. Evol. Microbiol.">
        <title>The Global Catalogue of Microorganisms (GCM) 10K type strain sequencing project: providing services to taxonomists for standard genome sequencing and annotation.</title>
        <authorList>
            <consortium name="The Broad Institute Genomics Platform"/>
            <consortium name="The Broad Institute Genome Sequencing Center for Infectious Disease"/>
            <person name="Wu L."/>
            <person name="Ma J."/>
        </authorList>
    </citation>
    <scope>NUCLEOTIDE SEQUENCE [LARGE SCALE GENOMIC DNA]</scope>
    <source>
        <strain evidence="3">JCM 16601</strain>
    </source>
</reference>
<dbReference type="Proteomes" id="UP001500742">
    <property type="component" value="Unassembled WGS sequence"/>
</dbReference>